<dbReference type="KEGG" id="cpy:Cphy_3134"/>
<protein>
    <submittedName>
        <fullName evidence="2">GCN5-related N-acetyltransferase</fullName>
    </submittedName>
</protein>
<dbReference type="RefSeq" id="WP_012201140.1">
    <property type="nucleotide sequence ID" value="NC_010001.1"/>
</dbReference>
<dbReference type="Gene3D" id="3.40.630.30">
    <property type="match status" value="1"/>
</dbReference>
<organism evidence="2 3">
    <name type="scientific">Lachnoclostridium phytofermentans (strain ATCC 700394 / DSM 18823 / ISDg)</name>
    <name type="common">Clostridium phytofermentans</name>
    <dbReference type="NCBI Taxonomy" id="357809"/>
    <lineage>
        <taxon>Bacteria</taxon>
        <taxon>Bacillati</taxon>
        <taxon>Bacillota</taxon>
        <taxon>Clostridia</taxon>
        <taxon>Lachnospirales</taxon>
        <taxon>Lachnospiraceae</taxon>
    </lineage>
</organism>
<dbReference type="SUPFAM" id="SSF55729">
    <property type="entry name" value="Acyl-CoA N-acyltransferases (Nat)"/>
    <property type="match status" value="1"/>
</dbReference>
<evidence type="ECO:0000313" key="2">
    <source>
        <dbReference type="EMBL" id="ABX43489.1"/>
    </source>
</evidence>
<keyword evidence="2" id="KW-0808">Transferase</keyword>
<dbReference type="InterPro" id="IPR000182">
    <property type="entry name" value="GNAT_dom"/>
</dbReference>
<feature type="domain" description="N-acetyltransferase" evidence="1">
    <location>
        <begin position="9"/>
        <end position="158"/>
    </location>
</feature>
<dbReference type="InterPro" id="IPR016181">
    <property type="entry name" value="Acyl_CoA_acyltransferase"/>
</dbReference>
<proteinExistence type="predicted"/>
<reference evidence="3" key="1">
    <citation type="submission" date="2007-11" db="EMBL/GenBank/DDBJ databases">
        <title>Complete genome sequence of Clostridium phytofermentans ISDg.</title>
        <authorList>
            <person name="Leschine S.B."/>
            <person name="Warnick T.A."/>
            <person name="Blanchard J.L."/>
            <person name="Schnell D.J."/>
            <person name="Petit E.L."/>
            <person name="LaTouf W.G."/>
            <person name="Copeland A."/>
            <person name="Lucas S."/>
            <person name="Lapidus A."/>
            <person name="Barry K."/>
            <person name="Glavina del Rio T."/>
            <person name="Dalin E."/>
            <person name="Tice H."/>
            <person name="Pitluck S."/>
            <person name="Kiss H."/>
            <person name="Brettin T."/>
            <person name="Bruce D."/>
            <person name="Detter J.C."/>
            <person name="Han C."/>
            <person name="Kuske C."/>
            <person name="Schmutz J."/>
            <person name="Larimer F."/>
            <person name="Land M."/>
            <person name="Hauser L."/>
            <person name="Kyrpides N."/>
            <person name="Kim E.A."/>
            <person name="Richardson P."/>
        </authorList>
    </citation>
    <scope>NUCLEOTIDE SEQUENCE [LARGE SCALE GENOMIC DNA]</scope>
    <source>
        <strain evidence="3">ATCC 700394 / DSM 18823 / ISDg</strain>
    </source>
</reference>
<dbReference type="PROSITE" id="PS51186">
    <property type="entry name" value="GNAT"/>
    <property type="match status" value="1"/>
</dbReference>
<accession>A9KR10</accession>
<name>A9KR10_LACP7</name>
<dbReference type="Proteomes" id="UP000000370">
    <property type="component" value="Chromosome"/>
</dbReference>
<dbReference type="STRING" id="357809.Cphy_3134"/>
<evidence type="ECO:0000313" key="3">
    <source>
        <dbReference type="Proteomes" id="UP000000370"/>
    </source>
</evidence>
<dbReference type="HOGENOM" id="CLU_121411_0_0_9"/>
<dbReference type="OrthoDB" id="9803772at2"/>
<sequence>MIYFESSTLTIRDILIEDAGVFYNTYLSYGWHPSLETYLGYFKEQQENKRKVFVAVYEGNVAGICTLVLSPEEGPFGNQNIPEIVDFGVFFDKNNLGIGNKLLDIVEGEAANISDLVYLAVGVHSGYGAAQRIYVKRGYIPDGSGVWYQGKQLGQYAQCCNDDDLVLFFSKNIAIK</sequence>
<dbReference type="AlphaFoldDB" id="A9KR10"/>
<dbReference type="eggNOG" id="COG0456">
    <property type="taxonomic scope" value="Bacteria"/>
</dbReference>
<keyword evidence="3" id="KW-1185">Reference proteome</keyword>
<dbReference type="EMBL" id="CP000885">
    <property type="protein sequence ID" value="ABX43489.1"/>
    <property type="molecule type" value="Genomic_DNA"/>
</dbReference>
<gene>
    <name evidence="2" type="ordered locus">Cphy_3134</name>
</gene>
<dbReference type="Pfam" id="PF00583">
    <property type="entry name" value="Acetyltransf_1"/>
    <property type="match status" value="1"/>
</dbReference>
<dbReference type="GO" id="GO:0016747">
    <property type="term" value="F:acyltransferase activity, transferring groups other than amino-acyl groups"/>
    <property type="evidence" value="ECO:0007669"/>
    <property type="project" value="InterPro"/>
</dbReference>
<evidence type="ECO:0000259" key="1">
    <source>
        <dbReference type="PROSITE" id="PS51186"/>
    </source>
</evidence>